<reference evidence="3 4" key="2">
    <citation type="submission" date="2018-11" db="EMBL/GenBank/DDBJ databases">
        <authorList>
            <consortium name="Pathogen Informatics"/>
        </authorList>
    </citation>
    <scope>NUCLEOTIDE SEQUENCE [LARGE SCALE GENOMIC DNA]</scope>
</reference>
<dbReference type="InterPro" id="IPR005064">
    <property type="entry name" value="BUG"/>
</dbReference>
<dbReference type="WBParaSite" id="BTMF_0001000701-mRNA-1">
    <property type="protein sequence ID" value="BTMF_0001000701-mRNA-1"/>
    <property type="gene ID" value="BTMF_0001000701"/>
</dbReference>
<name>A0A0R3QQM2_9BILA</name>
<proteinExistence type="predicted"/>
<dbReference type="PANTHER" id="PTHR42928:SF5">
    <property type="entry name" value="BLR1237 PROTEIN"/>
    <property type="match status" value="1"/>
</dbReference>
<dbReference type="Pfam" id="PF03401">
    <property type="entry name" value="TctC"/>
    <property type="match status" value="1"/>
</dbReference>
<accession>A0A0R3QQM2</accession>
<evidence type="ECO:0000313" key="4">
    <source>
        <dbReference type="Proteomes" id="UP000280834"/>
    </source>
</evidence>
<feature type="signal peptide" evidence="2">
    <location>
        <begin position="1"/>
        <end position="28"/>
    </location>
</feature>
<sequence length="346" mass="36668">MHNASPTLRRRHLLALPLLTAFRARAQAAYRSRPVTLVIASVSGGILDTVGRIVGRAVEGLGQPVARTCPAPAARWEPTSRPRRSPTAIRCASWPPAMRSTRASTRSCPTTQRATSPPITHTVNLTNLLVVHPDVAAKTLPELIALARRVPGKLTFGSAGNGQSNHLSGEMLRSMAGIDIVHVPYKGSAAAMTDVLAGHISMMFVDLLSAMPQVKAGKLRVIAATGLQRSAAAPEFPTLNESGVAGFNGNSWLGLVGRAGTPKPVLYRLAEVVTRGLLVEGVRQRLLEQGVEPVVGNVRAVRQLHRGGDAPVSNGRKRCRHQARVAPGSGTAGCDARRANRFGKVP</sequence>
<dbReference type="SUPFAM" id="SSF53850">
    <property type="entry name" value="Periplasmic binding protein-like II"/>
    <property type="match status" value="1"/>
</dbReference>
<reference evidence="5" key="1">
    <citation type="submission" date="2017-02" db="UniProtKB">
        <authorList>
            <consortium name="WormBaseParasite"/>
        </authorList>
    </citation>
    <scope>IDENTIFICATION</scope>
</reference>
<dbReference type="PANTHER" id="PTHR42928">
    <property type="entry name" value="TRICARBOXYLATE-BINDING PROTEIN"/>
    <property type="match status" value="1"/>
</dbReference>
<feature type="region of interest" description="Disordered" evidence="1">
    <location>
        <begin position="323"/>
        <end position="346"/>
    </location>
</feature>
<evidence type="ECO:0000313" key="3">
    <source>
        <dbReference type="EMBL" id="VDO26794.1"/>
    </source>
</evidence>
<gene>
    <name evidence="3" type="ORF">BTMF_LOCUS8058</name>
</gene>
<evidence type="ECO:0000256" key="2">
    <source>
        <dbReference type="SAM" id="SignalP"/>
    </source>
</evidence>
<keyword evidence="4" id="KW-1185">Reference proteome</keyword>
<evidence type="ECO:0000313" key="5">
    <source>
        <dbReference type="WBParaSite" id="BTMF_0001000701-mRNA-1"/>
    </source>
</evidence>
<dbReference type="Proteomes" id="UP000280834">
    <property type="component" value="Unassembled WGS sequence"/>
</dbReference>
<keyword evidence="2" id="KW-0732">Signal</keyword>
<protein>
    <submittedName>
        <fullName evidence="5">Tripartite tricarboxylate transporter substrate binding protein</fullName>
    </submittedName>
</protein>
<dbReference type="EMBL" id="UZAG01016216">
    <property type="protein sequence ID" value="VDO26794.1"/>
    <property type="molecule type" value="Genomic_DNA"/>
</dbReference>
<feature type="chain" id="PRO_5043130773" evidence="2">
    <location>
        <begin position="29"/>
        <end position="346"/>
    </location>
</feature>
<dbReference type="AlphaFoldDB" id="A0A0R3QQM2"/>
<dbReference type="Gene3D" id="3.40.190.150">
    <property type="entry name" value="Bordetella uptake gene, domain 1"/>
    <property type="match status" value="1"/>
</dbReference>
<dbReference type="InterPro" id="IPR042100">
    <property type="entry name" value="Bug_dom1"/>
</dbReference>
<organism evidence="5">
    <name type="scientific">Brugia timori</name>
    <dbReference type="NCBI Taxonomy" id="42155"/>
    <lineage>
        <taxon>Eukaryota</taxon>
        <taxon>Metazoa</taxon>
        <taxon>Ecdysozoa</taxon>
        <taxon>Nematoda</taxon>
        <taxon>Chromadorea</taxon>
        <taxon>Rhabditida</taxon>
        <taxon>Spirurina</taxon>
        <taxon>Spiruromorpha</taxon>
        <taxon>Filarioidea</taxon>
        <taxon>Onchocercidae</taxon>
        <taxon>Brugia</taxon>
    </lineage>
</organism>
<evidence type="ECO:0000256" key="1">
    <source>
        <dbReference type="SAM" id="MobiDB-lite"/>
    </source>
</evidence>
<dbReference type="Gene3D" id="3.40.190.10">
    <property type="entry name" value="Periplasmic binding protein-like II"/>
    <property type="match status" value="1"/>
</dbReference>